<evidence type="ECO:0000313" key="2">
    <source>
        <dbReference type="Proteomes" id="UP001439875"/>
    </source>
</evidence>
<proteinExistence type="predicted"/>
<accession>A0ACC6S554</accession>
<protein>
    <submittedName>
        <fullName evidence="1">Uncharacterized protein</fullName>
    </submittedName>
</protein>
<gene>
    <name evidence="1" type="ORF">WMO40_00150</name>
</gene>
<dbReference type="EMBL" id="JBBMEW010000001">
    <property type="protein sequence ID" value="MEQ2525092.1"/>
    <property type="molecule type" value="Genomic_DNA"/>
</dbReference>
<dbReference type="Proteomes" id="UP001439875">
    <property type="component" value="Unassembled WGS sequence"/>
</dbReference>
<keyword evidence="2" id="KW-1185">Reference proteome</keyword>
<comment type="caution">
    <text evidence="1">The sequence shown here is derived from an EMBL/GenBank/DDBJ whole genome shotgun (WGS) entry which is preliminary data.</text>
</comment>
<name>A0ACC6S554_9BACI</name>
<organism evidence="1 2">
    <name type="scientific">Robertmurraya yapensis</name>
    <name type="common">ex Hitch et al 2024</name>
    <dbReference type="NCBI Taxonomy" id="3133160"/>
    <lineage>
        <taxon>Bacteria</taxon>
        <taxon>Bacillati</taxon>
        <taxon>Bacillota</taxon>
        <taxon>Bacilli</taxon>
        <taxon>Bacillales</taxon>
        <taxon>Bacillaceae</taxon>
        <taxon>Robertmurraya</taxon>
    </lineage>
</organism>
<sequence length="71" mass="8556">MNNTKLRVAWIIPNIFCYLMFIWISTFVIINWDGLLEIKELGKWVMLDILLFSISIFGSYRIWSWIKDGRL</sequence>
<evidence type="ECO:0000313" key="1">
    <source>
        <dbReference type="EMBL" id="MEQ2525092.1"/>
    </source>
</evidence>
<reference evidence="1" key="1">
    <citation type="submission" date="2024-03" db="EMBL/GenBank/DDBJ databases">
        <title>Human intestinal bacterial collection.</title>
        <authorList>
            <person name="Pauvert C."/>
            <person name="Hitch T.C.A."/>
            <person name="Clavel T."/>
        </authorList>
    </citation>
    <scope>NUCLEOTIDE SEQUENCE</scope>
    <source>
        <strain evidence="1">CLA-AA-H227</strain>
    </source>
</reference>